<keyword evidence="1" id="KW-0812">Transmembrane</keyword>
<sequence length="79" mass="8812">MDVLVSHLKLEIAWIADLESVNMVILFQISLYVHFSACLMAASSALRLLVGSVIYHRVREQCVESDILTLETPAALLLQ</sequence>
<evidence type="ECO:0000313" key="3">
    <source>
        <dbReference type="Proteomes" id="UP000076858"/>
    </source>
</evidence>
<name>A0A162P9G4_9CRUS</name>
<dbReference type="AlphaFoldDB" id="A0A162P9G4"/>
<evidence type="ECO:0000313" key="2">
    <source>
        <dbReference type="EMBL" id="KZS18654.1"/>
    </source>
</evidence>
<proteinExistence type="predicted"/>
<keyword evidence="1" id="KW-1133">Transmembrane helix</keyword>
<gene>
    <name evidence="2" type="ORF">APZ42_015205</name>
</gene>
<dbReference type="Proteomes" id="UP000076858">
    <property type="component" value="Unassembled WGS sequence"/>
</dbReference>
<reference evidence="2 3" key="1">
    <citation type="submission" date="2016-03" db="EMBL/GenBank/DDBJ databases">
        <title>EvidentialGene: Evidence-directed Construction of Genes on Genomes.</title>
        <authorList>
            <person name="Gilbert D.G."/>
            <person name="Choi J.-H."/>
            <person name="Mockaitis K."/>
            <person name="Colbourne J."/>
            <person name="Pfrender M."/>
        </authorList>
    </citation>
    <scope>NUCLEOTIDE SEQUENCE [LARGE SCALE GENOMIC DNA]</scope>
    <source>
        <strain evidence="2 3">Xinb3</strain>
        <tissue evidence="2">Complete organism</tissue>
    </source>
</reference>
<organism evidence="2 3">
    <name type="scientific">Daphnia magna</name>
    <dbReference type="NCBI Taxonomy" id="35525"/>
    <lineage>
        <taxon>Eukaryota</taxon>
        <taxon>Metazoa</taxon>
        <taxon>Ecdysozoa</taxon>
        <taxon>Arthropoda</taxon>
        <taxon>Crustacea</taxon>
        <taxon>Branchiopoda</taxon>
        <taxon>Diplostraca</taxon>
        <taxon>Cladocera</taxon>
        <taxon>Anomopoda</taxon>
        <taxon>Daphniidae</taxon>
        <taxon>Daphnia</taxon>
    </lineage>
</organism>
<evidence type="ECO:0000256" key="1">
    <source>
        <dbReference type="SAM" id="Phobius"/>
    </source>
</evidence>
<keyword evidence="1" id="KW-0472">Membrane</keyword>
<protein>
    <submittedName>
        <fullName evidence="2">Gmp synthase</fullName>
    </submittedName>
</protein>
<accession>A0A162P9G4</accession>
<feature type="transmembrane region" description="Helical" evidence="1">
    <location>
        <begin position="29"/>
        <end position="50"/>
    </location>
</feature>
<dbReference type="EMBL" id="LRGB01000512">
    <property type="protein sequence ID" value="KZS18654.1"/>
    <property type="molecule type" value="Genomic_DNA"/>
</dbReference>
<comment type="caution">
    <text evidence="2">The sequence shown here is derived from an EMBL/GenBank/DDBJ whole genome shotgun (WGS) entry which is preliminary data.</text>
</comment>
<keyword evidence="3" id="KW-1185">Reference proteome</keyword>